<dbReference type="PANTHER" id="PTHR30193">
    <property type="entry name" value="ABC TRANSPORTER PERMEASE PROTEIN"/>
    <property type="match status" value="1"/>
</dbReference>
<protein>
    <submittedName>
        <fullName evidence="10">Sugar ABC transporter permease</fullName>
    </submittedName>
</protein>
<keyword evidence="11" id="KW-1185">Reference proteome</keyword>
<evidence type="ECO:0000313" key="11">
    <source>
        <dbReference type="Proteomes" id="UP001501251"/>
    </source>
</evidence>
<feature type="compositionally biased region" description="Basic and acidic residues" evidence="8">
    <location>
        <begin position="1"/>
        <end position="11"/>
    </location>
</feature>
<evidence type="ECO:0000259" key="9">
    <source>
        <dbReference type="PROSITE" id="PS50928"/>
    </source>
</evidence>
<evidence type="ECO:0000256" key="2">
    <source>
        <dbReference type="ARBA" id="ARBA00022448"/>
    </source>
</evidence>
<feature type="transmembrane region" description="Helical" evidence="7">
    <location>
        <begin position="102"/>
        <end position="123"/>
    </location>
</feature>
<evidence type="ECO:0000313" key="10">
    <source>
        <dbReference type="EMBL" id="GAA4192950.1"/>
    </source>
</evidence>
<sequence length="324" mass="35159">MSTLTTEDRAGRLPAESPGRGPGRGRGRWGRWLTGWAFVLPAVALFLLMGVYTIGTGLALSFAKWNGLTPEWIWVGFQNYLDLLYADPVLAPELRRAAWNTFQVMVAVPALTVAISLPLAVALNSVRRLRGVLRSVYFLPYVTTGIAVYYAWRYVLEPDGAINVLLGSVGLGSLSQPQGFLGNPDTALPTLILVLVWSSVPVATLLYLSGLQAIDPNVIEAAHIDGAAPRQVLRRIVWPLLTPLTAAIVLLGVRDALHGFQIFLIMTNGGPGGHTDVLGLQVYRLSFMKELAQTLGLASALGWMLFAGALLLTLVNARLLRRIR</sequence>
<keyword evidence="6 7" id="KW-0472">Membrane</keyword>
<dbReference type="CDD" id="cd06261">
    <property type="entry name" value="TM_PBP2"/>
    <property type="match status" value="1"/>
</dbReference>
<evidence type="ECO:0000256" key="5">
    <source>
        <dbReference type="ARBA" id="ARBA00022989"/>
    </source>
</evidence>
<feature type="transmembrane region" description="Helical" evidence="7">
    <location>
        <begin position="135"/>
        <end position="152"/>
    </location>
</feature>
<dbReference type="InterPro" id="IPR051393">
    <property type="entry name" value="ABC_transporter_permease"/>
</dbReference>
<dbReference type="PANTHER" id="PTHR30193:SF37">
    <property type="entry name" value="INNER MEMBRANE ABC TRANSPORTER PERMEASE PROTEIN YCJO"/>
    <property type="match status" value="1"/>
</dbReference>
<dbReference type="InterPro" id="IPR035906">
    <property type="entry name" value="MetI-like_sf"/>
</dbReference>
<evidence type="ECO:0000256" key="3">
    <source>
        <dbReference type="ARBA" id="ARBA00022475"/>
    </source>
</evidence>
<keyword evidence="3" id="KW-1003">Cell membrane</keyword>
<dbReference type="Gene3D" id="1.10.3720.10">
    <property type="entry name" value="MetI-like"/>
    <property type="match status" value="1"/>
</dbReference>
<keyword evidence="4 7" id="KW-0812">Transmembrane</keyword>
<dbReference type="InterPro" id="IPR000515">
    <property type="entry name" value="MetI-like"/>
</dbReference>
<feature type="transmembrane region" description="Helical" evidence="7">
    <location>
        <begin position="187"/>
        <end position="208"/>
    </location>
</feature>
<keyword evidence="2 7" id="KW-0813">Transport</keyword>
<dbReference type="RefSeq" id="WP_344918977.1">
    <property type="nucleotide sequence ID" value="NZ_BAABAQ010000005.1"/>
</dbReference>
<gene>
    <name evidence="10" type="ORF">GCM10022252_35180</name>
</gene>
<dbReference type="Proteomes" id="UP001501251">
    <property type="component" value="Unassembled WGS sequence"/>
</dbReference>
<reference evidence="11" key="1">
    <citation type="journal article" date="2019" name="Int. J. Syst. Evol. Microbiol.">
        <title>The Global Catalogue of Microorganisms (GCM) 10K type strain sequencing project: providing services to taxonomists for standard genome sequencing and annotation.</title>
        <authorList>
            <consortium name="The Broad Institute Genomics Platform"/>
            <consortium name="The Broad Institute Genome Sequencing Center for Infectious Disease"/>
            <person name="Wu L."/>
            <person name="Ma J."/>
        </authorList>
    </citation>
    <scope>NUCLEOTIDE SEQUENCE [LARGE SCALE GENOMIC DNA]</scope>
    <source>
        <strain evidence="11">JCM 17388</strain>
    </source>
</reference>
<proteinExistence type="inferred from homology"/>
<name>A0ABP8AY48_9ACTN</name>
<comment type="caution">
    <text evidence="10">The sequence shown here is derived from an EMBL/GenBank/DDBJ whole genome shotgun (WGS) entry which is preliminary data.</text>
</comment>
<evidence type="ECO:0000256" key="7">
    <source>
        <dbReference type="RuleBase" id="RU363032"/>
    </source>
</evidence>
<accession>A0ABP8AY48</accession>
<organism evidence="10 11">
    <name type="scientific">Streptosporangium oxazolinicum</name>
    <dbReference type="NCBI Taxonomy" id="909287"/>
    <lineage>
        <taxon>Bacteria</taxon>
        <taxon>Bacillati</taxon>
        <taxon>Actinomycetota</taxon>
        <taxon>Actinomycetes</taxon>
        <taxon>Streptosporangiales</taxon>
        <taxon>Streptosporangiaceae</taxon>
        <taxon>Streptosporangium</taxon>
    </lineage>
</organism>
<feature type="region of interest" description="Disordered" evidence="8">
    <location>
        <begin position="1"/>
        <end position="26"/>
    </location>
</feature>
<feature type="transmembrane region" description="Helical" evidence="7">
    <location>
        <begin position="236"/>
        <end position="253"/>
    </location>
</feature>
<comment type="similarity">
    <text evidence="7">Belongs to the binding-protein-dependent transport system permease family.</text>
</comment>
<evidence type="ECO:0000256" key="1">
    <source>
        <dbReference type="ARBA" id="ARBA00004651"/>
    </source>
</evidence>
<feature type="domain" description="ABC transmembrane type-1" evidence="9">
    <location>
        <begin position="98"/>
        <end position="316"/>
    </location>
</feature>
<dbReference type="PROSITE" id="PS50928">
    <property type="entry name" value="ABC_TM1"/>
    <property type="match status" value="1"/>
</dbReference>
<dbReference type="SUPFAM" id="SSF161098">
    <property type="entry name" value="MetI-like"/>
    <property type="match status" value="1"/>
</dbReference>
<feature type="transmembrane region" description="Helical" evidence="7">
    <location>
        <begin position="295"/>
        <end position="315"/>
    </location>
</feature>
<evidence type="ECO:0000256" key="8">
    <source>
        <dbReference type="SAM" id="MobiDB-lite"/>
    </source>
</evidence>
<comment type="subcellular location">
    <subcellularLocation>
        <location evidence="1 7">Cell membrane</location>
        <topology evidence="1 7">Multi-pass membrane protein</topology>
    </subcellularLocation>
</comment>
<dbReference type="Pfam" id="PF00528">
    <property type="entry name" value="BPD_transp_1"/>
    <property type="match status" value="1"/>
</dbReference>
<evidence type="ECO:0000256" key="6">
    <source>
        <dbReference type="ARBA" id="ARBA00023136"/>
    </source>
</evidence>
<feature type="transmembrane region" description="Helical" evidence="7">
    <location>
        <begin position="33"/>
        <end position="55"/>
    </location>
</feature>
<keyword evidence="5 7" id="KW-1133">Transmembrane helix</keyword>
<evidence type="ECO:0000256" key="4">
    <source>
        <dbReference type="ARBA" id="ARBA00022692"/>
    </source>
</evidence>
<dbReference type="EMBL" id="BAABAQ010000005">
    <property type="protein sequence ID" value="GAA4192950.1"/>
    <property type="molecule type" value="Genomic_DNA"/>
</dbReference>